<protein>
    <recommendedName>
        <fullName evidence="3">PEP-CTERM protein-sorting domain-containing protein</fullName>
    </recommendedName>
</protein>
<dbReference type="Proteomes" id="UP000249922">
    <property type="component" value="Chromosome"/>
</dbReference>
<evidence type="ECO:0000313" key="2">
    <source>
        <dbReference type="Proteomes" id="UP000249922"/>
    </source>
</evidence>
<gene>
    <name evidence="1" type="ORF">DPM13_01075</name>
</gene>
<sequence>MRINLCNCTSGIPNCLFPPCRPTDAQVAWWPPEAGILLGVAGAALLGHRLGDRGPAPCQELCSSPSSR</sequence>
<proteinExistence type="predicted"/>
<evidence type="ECO:0008006" key="3">
    <source>
        <dbReference type="Google" id="ProtNLM"/>
    </source>
</evidence>
<evidence type="ECO:0000313" key="1">
    <source>
        <dbReference type="EMBL" id="AWX92336.1"/>
    </source>
</evidence>
<keyword evidence="2" id="KW-1185">Reference proteome</keyword>
<dbReference type="EMBL" id="CP030239">
    <property type="protein sequence ID" value="AWX92336.1"/>
    <property type="molecule type" value="Genomic_DNA"/>
</dbReference>
<accession>A0ABN5M3C1</accession>
<reference evidence="1 2" key="1">
    <citation type="submission" date="2018-06" db="EMBL/GenBank/DDBJ databases">
        <title>Complete genome sequence of Paracoccus mutanolyticus strain RSP-02 isolated from cellulosic waste.</title>
        <authorList>
            <person name="Amrutha R.N."/>
            <person name="Shrivastav A."/>
            <person name="Buddana S.K."/>
            <person name="Deshpande U."/>
            <person name="Prakasham R.S."/>
        </authorList>
    </citation>
    <scope>NUCLEOTIDE SEQUENCE [LARGE SCALE GENOMIC DNA]</scope>
    <source>
        <strain evidence="1 2">RSP-02</strain>
    </source>
</reference>
<name>A0ABN5M3C1_9RHOB</name>
<organism evidence="1 2">
    <name type="scientific">Paracoccus mutanolyticus</name>
    <dbReference type="NCBI Taxonomy" id="1499308"/>
    <lineage>
        <taxon>Bacteria</taxon>
        <taxon>Pseudomonadati</taxon>
        <taxon>Pseudomonadota</taxon>
        <taxon>Alphaproteobacteria</taxon>
        <taxon>Rhodobacterales</taxon>
        <taxon>Paracoccaceae</taxon>
        <taxon>Paracoccus</taxon>
    </lineage>
</organism>